<dbReference type="STRING" id="265726.KY46_06565"/>
<dbReference type="InterPro" id="IPR001763">
    <property type="entry name" value="Rhodanese-like_dom"/>
</dbReference>
<reference evidence="2 3" key="1">
    <citation type="submission" date="2014-12" db="EMBL/GenBank/DDBJ databases">
        <title>Mercury Reductase activity and rhizosphere competence traits in the genome of root associated Photobacterium halotolerans MELD1.</title>
        <authorList>
            <person name="Mathew D.C."/>
            <person name="Huang C.-C."/>
        </authorList>
    </citation>
    <scope>NUCLEOTIDE SEQUENCE [LARGE SCALE GENOMIC DNA]</scope>
    <source>
        <strain evidence="2 3">MELD1</strain>
    </source>
</reference>
<dbReference type="EMBL" id="JWYV01000003">
    <property type="protein sequence ID" value="KKD00755.1"/>
    <property type="molecule type" value="Genomic_DNA"/>
</dbReference>
<dbReference type="Proteomes" id="UP000033633">
    <property type="component" value="Unassembled WGS sequence"/>
</dbReference>
<evidence type="ECO:0000259" key="1">
    <source>
        <dbReference type="PROSITE" id="PS50206"/>
    </source>
</evidence>
<dbReference type="InterPro" id="IPR036873">
    <property type="entry name" value="Rhodanese-like_dom_sf"/>
</dbReference>
<accession>A0A0F5VGZ1</accession>
<evidence type="ECO:0000313" key="3">
    <source>
        <dbReference type="Proteomes" id="UP000033633"/>
    </source>
</evidence>
<protein>
    <recommendedName>
        <fullName evidence="1">Rhodanese domain-containing protein</fullName>
    </recommendedName>
</protein>
<keyword evidence="3" id="KW-1185">Reference proteome</keyword>
<dbReference type="Pfam" id="PF00581">
    <property type="entry name" value="Rhodanese"/>
    <property type="match status" value="1"/>
</dbReference>
<evidence type="ECO:0000313" key="2">
    <source>
        <dbReference type="EMBL" id="KKD00755.1"/>
    </source>
</evidence>
<dbReference type="PANTHER" id="PTHR44086:SF10">
    <property type="entry name" value="THIOSULFATE SULFURTRANSFERASE_RHODANESE-LIKE DOMAIN-CONTAINING PROTEIN 3"/>
    <property type="match status" value="1"/>
</dbReference>
<dbReference type="PROSITE" id="PS50206">
    <property type="entry name" value="RHODANESE_3"/>
    <property type="match status" value="1"/>
</dbReference>
<sequence length="132" mass="14494">MLVNGRTLADQAKQGIEEIHCHELALLLNHDIILIDVRERDEINTGMLPGAIHISRGVLEMQLDTHPAVAHHHNALEVMALQPVYLYCRSGARSALAAQSLQKMGFTQVFSLAGGIQVWQDAKLPVVKVKAS</sequence>
<organism evidence="2 3">
    <name type="scientific">Photobacterium halotolerans</name>
    <dbReference type="NCBI Taxonomy" id="265726"/>
    <lineage>
        <taxon>Bacteria</taxon>
        <taxon>Pseudomonadati</taxon>
        <taxon>Pseudomonadota</taxon>
        <taxon>Gammaproteobacteria</taxon>
        <taxon>Vibrionales</taxon>
        <taxon>Vibrionaceae</taxon>
        <taxon>Photobacterium</taxon>
    </lineage>
</organism>
<dbReference type="OrthoDB" id="9814704at2"/>
<proteinExistence type="predicted"/>
<gene>
    <name evidence="2" type="ORF">KY46_06565</name>
</gene>
<dbReference type="GO" id="GO:0004792">
    <property type="term" value="F:thiosulfate-cyanide sulfurtransferase activity"/>
    <property type="evidence" value="ECO:0007669"/>
    <property type="project" value="TreeGrafter"/>
</dbReference>
<feature type="domain" description="Rhodanese" evidence="1">
    <location>
        <begin position="28"/>
        <end position="128"/>
    </location>
</feature>
<comment type="caution">
    <text evidence="2">The sequence shown here is derived from an EMBL/GenBank/DDBJ whole genome shotgun (WGS) entry which is preliminary data.</text>
</comment>
<dbReference type="PANTHER" id="PTHR44086">
    <property type="entry name" value="THIOSULFATE SULFURTRANSFERASE RDL2, MITOCHONDRIAL-RELATED"/>
    <property type="match status" value="1"/>
</dbReference>
<dbReference type="AlphaFoldDB" id="A0A0F5VGZ1"/>
<dbReference type="SMART" id="SM00450">
    <property type="entry name" value="RHOD"/>
    <property type="match status" value="1"/>
</dbReference>
<dbReference type="PATRIC" id="fig|265726.11.peg.3222"/>
<dbReference type="SUPFAM" id="SSF52821">
    <property type="entry name" value="Rhodanese/Cell cycle control phosphatase"/>
    <property type="match status" value="1"/>
</dbReference>
<dbReference type="RefSeq" id="WP_046219827.1">
    <property type="nucleotide sequence ID" value="NZ_JWYV01000003.1"/>
</dbReference>
<dbReference type="Gene3D" id="3.40.250.10">
    <property type="entry name" value="Rhodanese-like domain"/>
    <property type="match status" value="1"/>
</dbReference>
<name>A0A0F5VGZ1_9GAMM</name>